<dbReference type="GeneID" id="54279269"/>
<evidence type="ECO:0008006" key="3">
    <source>
        <dbReference type="Google" id="ProtNLM"/>
    </source>
</evidence>
<keyword evidence="2" id="KW-1185">Reference proteome</keyword>
<dbReference type="OrthoDB" id="3882258at2759"/>
<dbReference type="EMBL" id="ML978069">
    <property type="protein sequence ID" value="KAF2016588.1"/>
    <property type="molecule type" value="Genomic_DNA"/>
</dbReference>
<organism evidence="1 2">
    <name type="scientific">Aaosphaeria arxii CBS 175.79</name>
    <dbReference type="NCBI Taxonomy" id="1450172"/>
    <lineage>
        <taxon>Eukaryota</taxon>
        <taxon>Fungi</taxon>
        <taxon>Dikarya</taxon>
        <taxon>Ascomycota</taxon>
        <taxon>Pezizomycotina</taxon>
        <taxon>Dothideomycetes</taxon>
        <taxon>Pleosporomycetidae</taxon>
        <taxon>Pleosporales</taxon>
        <taxon>Pleosporales incertae sedis</taxon>
        <taxon>Aaosphaeria</taxon>
    </lineage>
</organism>
<evidence type="ECO:0000313" key="1">
    <source>
        <dbReference type="EMBL" id="KAF2016588.1"/>
    </source>
</evidence>
<dbReference type="AlphaFoldDB" id="A0A6A5XTG5"/>
<reference evidence="1" key="1">
    <citation type="journal article" date="2020" name="Stud. Mycol.">
        <title>101 Dothideomycetes genomes: a test case for predicting lifestyles and emergence of pathogens.</title>
        <authorList>
            <person name="Haridas S."/>
            <person name="Albert R."/>
            <person name="Binder M."/>
            <person name="Bloem J."/>
            <person name="Labutti K."/>
            <person name="Salamov A."/>
            <person name="Andreopoulos B."/>
            <person name="Baker S."/>
            <person name="Barry K."/>
            <person name="Bills G."/>
            <person name="Bluhm B."/>
            <person name="Cannon C."/>
            <person name="Castanera R."/>
            <person name="Culley D."/>
            <person name="Daum C."/>
            <person name="Ezra D."/>
            <person name="Gonzalez J."/>
            <person name="Henrissat B."/>
            <person name="Kuo A."/>
            <person name="Liang C."/>
            <person name="Lipzen A."/>
            <person name="Lutzoni F."/>
            <person name="Magnuson J."/>
            <person name="Mondo S."/>
            <person name="Nolan M."/>
            <person name="Ohm R."/>
            <person name="Pangilinan J."/>
            <person name="Park H.-J."/>
            <person name="Ramirez L."/>
            <person name="Alfaro M."/>
            <person name="Sun H."/>
            <person name="Tritt A."/>
            <person name="Yoshinaga Y."/>
            <person name="Zwiers L.-H."/>
            <person name="Turgeon B."/>
            <person name="Goodwin S."/>
            <person name="Spatafora J."/>
            <person name="Crous P."/>
            <person name="Grigoriev I."/>
        </authorList>
    </citation>
    <scope>NUCLEOTIDE SEQUENCE</scope>
    <source>
        <strain evidence="1">CBS 175.79</strain>
    </source>
</reference>
<accession>A0A6A5XTG5</accession>
<evidence type="ECO:0000313" key="2">
    <source>
        <dbReference type="Proteomes" id="UP000799778"/>
    </source>
</evidence>
<sequence>MSAAGAAHPPPSPPPPPPRGFHSLPAELLLLITQYIRTEDYLSFALAIYPTLERHGLVPPLTVGIYHRIIGAWQNRAAPVENTRPDPPGPGILPIELVELILRSLEPADVIAVIFAHRRLIARYLPATSLSPATRERLWSFIGPG</sequence>
<gene>
    <name evidence="1" type="ORF">BU24DRAFT_205994</name>
</gene>
<dbReference type="Proteomes" id="UP000799778">
    <property type="component" value="Unassembled WGS sequence"/>
</dbReference>
<protein>
    <recommendedName>
        <fullName evidence="3">F-box domain-containing protein</fullName>
    </recommendedName>
</protein>
<proteinExistence type="predicted"/>
<name>A0A6A5XTG5_9PLEO</name>
<dbReference type="RefSeq" id="XP_033384927.1">
    <property type="nucleotide sequence ID" value="XM_033521872.1"/>
</dbReference>